<proteinExistence type="predicted"/>
<dbReference type="PIRSF" id="PIRSF036625">
    <property type="entry name" value="GAF_ANTAR"/>
    <property type="match status" value="1"/>
</dbReference>
<organism evidence="4 5">
    <name type="scientific">Allobranchiibius huperziae</name>
    <dbReference type="NCBI Taxonomy" id="1874116"/>
    <lineage>
        <taxon>Bacteria</taxon>
        <taxon>Bacillati</taxon>
        <taxon>Actinomycetota</taxon>
        <taxon>Actinomycetes</taxon>
        <taxon>Micrococcales</taxon>
        <taxon>Dermacoccaceae</taxon>
        <taxon>Allobranchiibius</taxon>
    </lineage>
</organism>
<sequence length="242" mass="25748">MQMDKVQRILADLQSTASTVDGRATLPEALCATCATSLQVTGVGLALMSERGPEGLVAATDGLAKTMEDLQFDLGEGPCVDASAAMRPVLQPDLRKTASARWPAFGPAVLEAGIEAIFAFPLQVGAIRLGVLDLYRDVPGPLSSETFRDALSFSDAATRLLLYLQEQMNNQGELHPDLLLAHHNRPEVHQATGMIAVQAAVGLAEALLVLRARAYSDGRSIVDVARDVVSGNLRFEPDGKDS</sequence>
<evidence type="ECO:0000256" key="1">
    <source>
        <dbReference type="ARBA" id="ARBA00023015"/>
    </source>
</evidence>
<protein>
    <recommendedName>
        <fullName evidence="3">ANTAR domain-containing protein</fullName>
    </recommendedName>
</protein>
<evidence type="ECO:0000256" key="2">
    <source>
        <dbReference type="ARBA" id="ARBA00023163"/>
    </source>
</evidence>
<evidence type="ECO:0000259" key="3">
    <source>
        <dbReference type="SMART" id="SM01012"/>
    </source>
</evidence>
<dbReference type="InterPro" id="IPR012074">
    <property type="entry name" value="GAF_ANTAR"/>
</dbReference>
<dbReference type="AlphaFoldDB" id="A0A853DEB5"/>
<feature type="domain" description="ANTAR" evidence="3">
    <location>
        <begin position="174"/>
        <end position="229"/>
    </location>
</feature>
<evidence type="ECO:0000313" key="4">
    <source>
        <dbReference type="EMBL" id="NYJ74333.1"/>
    </source>
</evidence>
<dbReference type="RefSeq" id="WP_179480136.1">
    <property type="nucleotide sequence ID" value="NZ_JACCFW010000001.1"/>
</dbReference>
<accession>A0A853DEB5</accession>
<dbReference type="Gene3D" id="3.30.450.40">
    <property type="match status" value="1"/>
</dbReference>
<name>A0A853DEB5_9MICO</name>
<dbReference type="EMBL" id="JACCFW010000001">
    <property type="protein sequence ID" value="NYJ74333.1"/>
    <property type="molecule type" value="Genomic_DNA"/>
</dbReference>
<gene>
    <name evidence="4" type="ORF">HNR15_001296</name>
</gene>
<comment type="caution">
    <text evidence="4">The sequence shown here is derived from an EMBL/GenBank/DDBJ whole genome shotgun (WGS) entry which is preliminary data.</text>
</comment>
<reference evidence="4 5" key="1">
    <citation type="submission" date="2020-07" db="EMBL/GenBank/DDBJ databases">
        <title>Sequencing the genomes of 1000 actinobacteria strains.</title>
        <authorList>
            <person name="Klenk H.-P."/>
        </authorList>
    </citation>
    <scope>NUCLEOTIDE SEQUENCE [LARGE SCALE GENOMIC DNA]</scope>
    <source>
        <strain evidence="4 5">DSM 29531</strain>
    </source>
</reference>
<dbReference type="InterPro" id="IPR036388">
    <property type="entry name" value="WH-like_DNA-bd_sf"/>
</dbReference>
<dbReference type="Proteomes" id="UP000571817">
    <property type="component" value="Unassembled WGS sequence"/>
</dbReference>
<keyword evidence="2" id="KW-0804">Transcription</keyword>
<dbReference type="GO" id="GO:0003723">
    <property type="term" value="F:RNA binding"/>
    <property type="evidence" value="ECO:0007669"/>
    <property type="project" value="InterPro"/>
</dbReference>
<evidence type="ECO:0000313" key="5">
    <source>
        <dbReference type="Proteomes" id="UP000571817"/>
    </source>
</evidence>
<dbReference type="Pfam" id="PF03861">
    <property type="entry name" value="ANTAR"/>
    <property type="match status" value="1"/>
</dbReference>
<dbReference type="SMART" id="SM01012">
    <property type="entry name" value="ANTAR"/>
    <property type="match status" value="1"/>
</dbReference>
<keyword evidence="1" id="KW-0805">Transcription regulation</keyword>
<dbReference type="SUPFAM" id="SSF55781">
    <property type="entry name" value="GAF domain-like"/>
    <property type="match status" value="1"/>
</dbReference>
<dbReference type="InterPro" id="IPR005561">
    <property type="entry name" value="ANTAR"/>
</dbReference>
<dbReference type="Gene3D" id="1.10.10.10">
    <property type="entry name" value="Winged helix-like DNA-binding domain superfamily/Winged helix DNA-binding domain"/>
    <property type="match status" value="1"/>
</dbReference>
<dbReference type="InterPro" id="IPR029016">
    <property type="entry name" value="GAF-like_dom_sf"/>
</dbReference>
<keyword evidence="5" id="KW-1185">Reference proteome</keyword>